<dbReference type="eggNOG" id="COG0212">
    <property type="taxonomic scope" value="Bacteria"/>
</dbReference>
<evidence type="ECO:0000256" key="2">
    <source>
        <dbReference type="ARBA" id="ARBA00022741"/>
    </source>
</evidence>
<dbReference type="NCBIfam" id="TIGR02727">
    <property type="entry name" value="MTHFS_bact"/>
    <property type="match status" value="1"/>
</dbReference>
<dbReference type="GO" id="GO:0030272">
    <property type="term" value="F:5-formyltetrahydrofolate cyclo-ligase activity"/>
    <property type="evidence" value="ECO:0007669"/>
    <property type="project" value="UniProtKB-EC"/>
</dbReference>
<organism evidence="6 7">
    <name type="scientific">Staphylococcus epidermidis (strain ATCC 12228 / FDA PCI 1200)</name>
    <dbReference type="NCBI Taxonomy" id="176280"/>
    <lineage>
        <taxon>Bacteria</taxon>
        <taxon>Bacillati</taxon>
        <taxon>Bacillota</taxon>
        <taxon>Bacilli</taxon>
        <taxon>Bacillales</taxon>
        <taxon>Staphylococcaceae</taxon>
        <taxon>Staphylococcus</taxon>
    </lineage>
</organism>
<dbReference type="GO" id="GO:0009396">
    <property type="term" value="P:folic acid-containing compound biosynthetic process"/>
    <property type="evidence" value="ECO:0007669"/>
    <property type="project" value="TreeGrafter"/>
</dbReference>
<keyword evidence="2 4" id="KW-0547">Nucleotide-binding</keyword>
<dbReference type="OrthoDB" id="9801938at2"/>
<comment type="similarity">
    <text evidence="1 5">Belongs to the 5-formyltetrahydrofolate cyclo-ligase family.</text>
</comment>
<dbReference type="RefSeq" id="WP_001831001.1">
    <property type="nucleotide sequence ID" value="NC_004461.1"/>
</dbReference>
<dbReference type="EC" id="6.3.3.2" evidence="5"/>
<dbReference type="PIRSF" id="PIRSF006806">
    <property type="entry name" value="FTHF_cligase"/>
    <property type="match status" value="1"/>
</dbReference>
<keyword evidence="3 4" id="KW-0067">ATP-binding</keyword>
<dbReference type="PANTHER" id="PTHR23407">
    <property type="entry name" value="ATPASE INHIBITOR/5-FORMYLTETRAHYDROFOLATE CYCLO-LIGASE"/>
    <property type="match status" value="1"/>
</dbReference>
<evidence type="ECO:0000313" key="6">
    <source>
        <dbReference type="EMBL" id="AAO04835.1"/>
    </source>
</evidence>
<evidence type="ECO:0000256" key="1">
    <source>
        <dbReference type="ARBA" id="ARBA00010638"/>
    </source>
</evidence>
<evidence type="ECO:0000256" key="3">
    <source>
        <dbReference type="ARBA" id="ARBA00022840"/>
    </source>
</evidence>
<name>A0A0H2VGE1_STAES</name>
<dbReference type="InterPro" id="IPR024185">
    <property type="entry name" value="FTHF_cligase-like_sf"/>
</dbReference>
<dbReference type="Gene3D" id="3.40.50.10420">
    <property type="entry name" value="NagB/RpiA/CoA transferase-like"/>
    <property type="match status" value="1"/>
</dbReference>
<proteinExistence type="inferred from homology"/>
<evidence type="ECO:0000256" key="5">
    <source>
        <dbReference type="RuleBase" id="RU361279"/>
    </source>
</evidence>
<evidence type="ECO:0000313" key="7">
    <source>
        <dbReference type="Proteomes" id="UP000001411"/>
    </source>
</evidence>
<dbReference type="GO" id="GO:0005524">
    <property type="term" value="F:ATP binding"/>
    <property type="evidence" value="ECO:0007669"/>
    <property type="project" value="UniProtKB-KW"/>
</dbReference>
<sequence length="183" mass="21332">MDKKGLRRNIIKKMKSYDKEQKYLADEWLAKKLYQSEAYRKANTIGFVLSMPHEVNTYPIITHSLNNNKKIFVPETNYQQQDMTFKQLLSIEDIEKDSKGIYHSISPVGTTNKMDLVVVPGVAFDKLGYRIGYGGGYYDRFLSQHKCNTVSLLYDFQLAQFNIEPHDQPVEQLIIYHNKVVEE</sequence>
<keyword evidence="5" id="KW-0479">Metal-binding</keyword>
<gene>
    <name evidence="6" type="ordered locus">SE_1236</name>
</gene>
<dbReference type="GO" id="GO:0046872">
    <property type="term" value="F:metal ion binding"/>
    <property type="evidence" value="ECO:0007669"/>
    <property type="project" value="UniProtKB-KW"/>
</dbReference>
<dbReference type="InterPro" id="IPR037171">
    <property type="entry name" value="NagB/RpiA_transferase-like"/>
</dbReference>
<comment type="cofactor">
    <cofactor evidence="5">
        <name>Mg(2+)</name>
        <dbReference type="ChEBI" id="CHEBI:18420"/>
    </cofactor>
</comment>
<comment type="catalytic activity">
    <reaction evidence="5">
        <text>(6S)-5-formyl-5,6,7,8-tetrahydrofolate + ATP = (6R)-5,10-methenyltetrahydrofolate + ADP + phosphate</text>
        <dbReference type="Rhea" id="RHEA:10488"/>
        <dbReference type="ChEBI" id="CHEBI:30616"/>
        <dbReference type="ChEBI" id="CHEBI:43474"/>
        <dbReference type="ChEBI" id="CHEBI:57455"/>
        <dbReference type="ChEBI" id="CHEBI:57457"/>
        <dbReference type="ChEBI" id="CHEBI:456216"/>
        <dbReference type="EC" id="6.3.3.2"/>
    </reaction>
</comment>
<feature type="binding site" evidence="4">
    <location>
        <position position="49"/>
    </location>
    <ligand>
        <name>substrate</name>
    </ligand>
</feature>
<dbReference type="AlphaFoldDB" id="A0A0H2VGE1"/>
<reference evidence="6 7" key="1">
    <citation type="journal article" date="2003" name="Mol. Microbiol.">
        <title>Genome-based analysis of virulence genes in a non-biofilm-forming Staphylococcus epidermidis strain (ATCC 12228).</title>
        <authorList>
            <person name="Zhang Y.Q."/>
            <person name="Ren S.X."/>
            <person name="Li H.L."/>
            <person name="Wang Y.X."/>
            <person name="Fu G."/>
            <person name="Yang J."/>
            <person name="Qin Z.Q."/>
            <person name="Miao Y.G."/>
            <person name="Wang W.Y."/>
            <person name="Chen R.S."/>
            <person name="Shen Y."/>
            <person name="Chen Z."/>
            <person name="Yuan Z.H."/>
            <person name="Zhao G.P."/>
            <person name="Qu D."/>
            <person name="Danchin A."/>
            <person name="Wen Y.M."/>
        </authorList>
    </citation>
    <scope>NUCLEOTIDE SEQUENCE [LARGE SCALE GENOMIC DNA]</scope>
    <source>
        <strain evidence="7">ATCC 12228 / FDA PCI 1200</strain>
    </source>
</reference>
<accession>A0A0H2VGE1</accession>
<feature type="binding site" evidence="4">
    <location>
        <begin position="130"/>
        <end position="138"/>
    </location>
    <ligand>
        <name>ATP</name>
        <dbReference type="ChEBI" id="CHEBI:30616"/>
    </ligand>
</feature>
<dbReference type="GeneID" id="50018647"/>
<dbReference type="KEGG" id="sep:SE_1236"/>
<dbReference type="HOGENOM" id="CLU_066245_2_2_9"/>
<evidence type="ECO:0000256" key="4">
    <source>
        <dbReference type="PIRSR" id="PIRSR006806-1"/>
    </source>
</evidence>
<dbReference type="PANTHER" id="PTHR23407:SF1">
    <property type="entry name" value="5-FORMYLTETRAHYDROFOLATE CYCLO-LIGASE"/>
    <property type="match status" value="1"/>
</dbReference>
<keyword evidence="5" id="KW-0460">Magnesium</keyword>
<dbReference type="SUPFAM" id="SSF100950">
    <property type="entry name" value="NagB/RpiA/CoA transferase-like"/>
    <property type="match status" value="1"/>
</dbReference>
<protein>
    <recommendedName>
        <fullName evidence="5">5-formyltetrahydrofolate cyclo-ligase</fullName>
        <ecNumber evidence="5">6.3.3.2</ecNumber>
    </recommendedName>
</protein>
<dbReference type="PATRIC" id="fig|176280.10.peg.1205"/>
<feature type="binding site" evidence="4">
    <location>
        <begin position="3"/>
        <end position="7"/>
    </location>
    <ligand>
        <name>ATP</name>
        <dbReference type="ChEBI" id="CHEBI:30616"/>
    </ligand>
</feature>
<dbReference type="Proteomes" id="UP000001411">
    <property type="component" value="Chromosome"/>
</dbReference>
<dbReference type="InterPro" id="IPR002698">
    <property type="entry name" value="FTHF_cligase"/>
</dbReference>
<feature type="binding site" evidence="4">
    <location>
        <position position="54"/>
    </location>
    <ligand>
        <name>substrate</name>
    </ligand>
</feature>
<dbReference type="GO" id="GO:0035999">
    <property type="term" value="P:tetrahydrofolate interconversion"/>
    <property type="evidence" value="ECO:0007669"/>
    <property type="project" value="TreeGrafter"/>
</dbReference>
<dbReference type="Pfam" id="PF01812">
    <property type="entry name" value="5-FTHF_cyc-lig"/>
    <property type="match status" value="1"/>
</dbReference>
<dbReference type="EMBL" id="AE015929">
    <property type="protein sequence ID" value="AAO04835.1"/>
    <property type="molecule type" value="Genomic_DNA"/>
</dbReference>